<keyword evidence="6" id="KW-0732">Signal</keyword>
<evidence type="ECO:0000313" key="17">
    <source>
        <dbReference type="Proteomes" id="UP000249633"/>
    </source>
</evidence>
<dbReference type="InterPro" id="IPR012910">
    <property type="entry name" value="Plug_dom"/>
</dbReference>
<evidence type="ECO:0000256" key="3">
    <source>
        <dbReference type="ARBA" id="ARBA00022448"/>
    </source>
</evidence>
<keyword evidence="5 11" id="KW-0812">Transmembrane</keyword>
<evidence type="ECO:0000256" key="13">
    <source>
        <dbReference type="SAM" id="MobiDB-lite"/>
    </source>
</evidence>
<feature type="domain" description="TonB-dependent receptor-like beta-barrel" evidence="14">
    <location>
        <begin position="301"/>
        <end position="734"/>
    </location>
</feature>
<comment type="caution">
    <text evidence="16">The sequence shown here is derived from an EMBL/GenBank/DDBJ whole genome shotgun (WGS) entry which is preliminary data.</text>
</comment>
<keyword evidence="9" id="KW-0675">Receptor</keyword>
<dbReference type="EMBL" id="QFOD01000004">
    <property type="protein sequence ID" value="PZP34510.1"/>
    <property type="molecule type" value="Genomic_DNA"/>
</dbReference>
<dbReference type="PANTHER" id="PTHR30069">
    <property type="entry name" value="TONB-DEPENDENT OUTER MEMBRANE RECEPTOR"/>
    <property type="match status" value="1"/>
</dbReference>
<evidence type="ECO:0000259" key="15">
    <source>
        <dbReference type="Pfam" id="PF07715"/>
    </source>
</evidence>
<evidence type="ECO:0008006" key="18">
    <source>
        <dbReference type="Google" id="ProtNLM"/>
    </source>
</evidence>
<comment type="similarity">
    <text evidence="2 11 12">Belongs to the TonB-dependent receptor family.</text>
</comment>
<reference evidence="16 17" key="1">
    <citation type="submission" date="2017-08" db="EMBL/GenBank/DDBJ databases">
        <title>Infants hospitalized years apart are colonized by the same room-sourced microbial strains.</title>
        <authorList>
            <person name="Brooks B."/>
            <person name="Olm M.R."/>
            <person name="Firek B.A."/>
            <person name="Baker R."/>
            <person name="Thomas B.C."/>
            <person name="Morowitz M.J."/>
            <person name="Banfield J.F."/>
        </authorList>
    </citation>
    <scope>NUCLEOTIDE SEQUENCE [LARGE SCALE GENOMIC DNA]</scope>
    <source>
        <strain evidence="16">S2_012_000_R2_81</strain>
    </source>
</reference>
<sequence length="769" mass="84965">MRVAARQPLQSALGAPHPAFGRKPRWRPGPTDYRARRPVFPEFALKTPTLASLLLLSPALVLAQQEANGPPVPSTNNQQLERVEIRRTLSDTDLRRRAPVAKQVFGRDELDKYGDTNVADVLKRLPGVNVSGGAPRMRGLGSGYTLILINGDPAPPGFQLDQLDPKQVERIEVTKGPTADQSAQAVAGAINIILKDAPRVSQRDLRLGLGYNVDRPTPSATLTFGEKLGSAALSVPVSAFSWRNRGETTTTRHVVGDNGASGDSVQKGEQLNWGHGVNTTPRLNWRISDDETLTLMGFSQQGWWNNRLNYDTLSSTGIAGSGLDDNAINKGTWQMLRGNVQWNNRFSETQKVELKAGVQRAKGSFNNLTVDTTTPVHSFGDNLDRNFTQAGKYSQLLGDDHSLTVGWDLEWRRRDEVRTTTVNGQSQLPQFDGETFGARIQRQAFFVQDEWEIAPQWSTYLGLRNERIVTTSRGNALDARNVSSVLTPLWHINYKLDPKGRDLIRGSITRSYKAPDLSSMLGRYSLNSKYPSAAQTNEELYPDRVGNPLLKPELATGLDIAYEKYFTGGGMFSVALFHRDIKDLIRNATSREVPAGGTVARYVSRPVNLSKAQTSGIELEIKGRASELMPALFDPKTALNLRGSVSFYHSRVEALPGPDNRLDGQQPWSGNLGFDYRLSSLPLTAGANLGFTPGYSTRQTQTQLLDQSRNRSLDLFAQWVFNPKLSLRVSANNLAPLNTQSLTTVSNGSTTYTDRESRAWYGVNLEMKL</sequence>
<dbReference type="CDD" id="cd01347">
    <property type="entry name" value="ligand_gated_channel"/>
    <property type="match status" value="1"/>
</dbReference>
<keyword evidence="4 11" id="KW-1134">Transmembrane beta strand</keyword>
<dbReference type="PROSITE" id="PS52016">
    <property type="entry name" value="TONB_DEPENDENT_REC_3"/>
    <property type="match status" value="1"/>
</dbReference>
<name>A0A2W5E0J4_9BURK</name>
<keyword evidence="8 11" id="KW-0472">Membrane</keyword>
<evidence type="ECO:0000256" key="6">
    <source>
        <dbReference type="ARBA" id="ARBA00022729"/>
    </source>
</evidence>
<dbReference type="AlphaFoldDB" id="A0A2W5E0J4"/>
<dbReference type="InterPro" id="IPR037066">
    <property type="entry name" value="Plug_dom_sf"/>
</dbReference>
<keyword evidence="7 12" id="KW-0798">TonB box</keyword>
<keyword evidence="10 11" id="KW-0998">Cell outer membrane</keyword>
<dbReference type="SUPFAM" id="SSF56935">
    <property type="entry name" value="Porins"/>
    <property type="match status" value="1"/>
</dbReference>
<evidence type="ECO:0000256" key="11">
    <source>
        <dbReference type="PROSITE-ProRule" id="PRU01360"/>
    </source>
</evidence>
<evidence type="ECO:0000313" key="16">
    <source>
        <dbReference type="EMBL" id="PZP34510.1"/>
    </source>
</evidence>
<comment type="subcellular location">
    <subcellularLocation>
        <location evidence="1 11">Cell outer membrane</location>
        <topology evidence="1 11">Multi-pass membrane protein</topology>
    </subcellularLocation>
</comment>
<dbReference type="InterPro" id="IPR036942">
    <property type="entry name" value="Beta-barrel_TonB_sf"/>
</dbReference>
<dbReference type="Gene3D" id="2.170.130.10">
    <property type="entry name" value="TonB-dependent receptor, plug domain"/>
    <property type="match status" value="1"/>
</dbReference>
<dbReference type="Pfam" id="PF00593">
    <property type="entry name" value="TonB_dep_Rec_b-barrel"/>
    <property type="match status" value="1"/>
</dbReference>
<organism evidence="16 17">
    <name type="scientific">Roseateles depolymerans</name>
    <dbReference type="NCBI Taxonomy" id="76731"/>
    <lineage>
        <taxon>Bacteria</taxon>
        <taxon>Pseudomonadati</taxon>
        <taxon>Pseudomonadota</taxon>
        <taxon>Betaproteobacteria</taxon>
        <taxon>Burkholderiales</taxon>
        <taxon>Sphaerotilaceae</taxon>
        <taxon>Roseateles</taxon>
    </lineage>
</organism>
<evidence type="ECO:0000256" key="12">
    <source>
        <dbReference type="RuleBase" id="RU003357"/>
    </source>
</evidence>
<dbReference type="Gene3D" id="2.40.170.20">
    <property type="entry name" value="TonB-dependent receptor, beta-barrel domain"/>
    <property type="match status" value="1"/>
</dbReference>
<dbReference type="Proteomes" id="UP000249633">
    <property type="component" value="Unassembled WGS sequence"/>
</dbReference>
<dbReference type="PANTHER" id="PTHR30069:SF29">
    <property type="entry name" value="HEMOGLOBIN AND HEMOGLOBIN-HAPTOGLOBIN-BINDING PROTEIN 1-RELATED"/>
    <property type="match status" value="1"/>
</dbReference>
<keyword evidence="3 11" id="KW-0813">Transport</keyword>
<dbReference type="Pfam" id="PF07715">
    <property type="entry name" value="Plug"/>
    <property type="match status" value="1"/>
</dbReference>
<protein>
    <recommendedName>
        <fullName evidence="18">TonB-dependent receptor</fullName>
    </recommendedName>
</protein>
<evidence type="ECO:0000256" key="1">
    <source>
        <dbReference type="ARBA" id="ARBA00004571"/>
    </source>
</evidence>
<feature type="domain" description="TonB-dependent receptor plug" evidence="15">
    <location>
        <begin position="96"/>
        <end position="188"/>
    </location>
</feature>
<proteinExistence type="inferred from homology"/>
<dbReference type="GO" id="GO:0015344">
    <property type="term" value="F:siderophore uptake transmembrane transporter activity"/>
    <property type="evidence" value="ECO:0007669"/>
    <property type="project" value="TreeGrafter"/>
</dbReference>
<evidence type="ECO:0000256" key="8">
    <source>
        <dbReference type="ARBA" id="ARBA00023136"/>
    </source>
</evidence>
<dbReference type="GO" id="GO:0009279">
    <property type="term" value="C:cell outer membrane"/>
    <property type="evidence" value="ECO:0007669"/>
    <property type="project" value="UniProtKB-SubCell"/>
</dbReference>
<dbReference type="GO" id="GO:0044718">
    <property type="term" value="P:siderophore transmembrane transport"/>
    <property type="evidence" value="ECO:0007669"/>
    <property type="project" value="TreeGrafter"/>
</dbReference>
<evidence type="ECO:0000256" key="10">
    <source>
        <dbReference type="ARBA" id="ARBA00023237"/>
    </source>
</evidence>
<accession>A0A2W5E0J4</accession>
<feature type="region of interest" description="Disordered" evidence="13">
    <location>
        <begin position="251"/>
        <end position="275"/>
    </location>
</feature>
<evidence type="ECO:0000256" key="5">
    <source>
        <dbReference type="ARBA" id="ARBA00022692"/>
    </source>
</evidence>
<dbReference type="InterPro" id="IPR039426">
    <property type="entry name" value="TonB-dep_rcpt-like"/>
</dbReference>
<evidence type="ECO:0000256" key="9">
    <source>
        <dbReference type="ARBA" id="ARBA00023170"/>
    </source>
</evidence>
<evidence type="ECO:0000256" key="7">
    <source>
        <dbReference type="ARBA" id="ARBA00023077"/>
    </source>
</evidence>
<evidence type="ECO:0000256" key="4">
    <source>
        <dbReference type="ARBA" id="ARBA00022452"/>
    </source>
</evidence>
<feature type="region of interest" description="Disordered" evidence="13">
    <location>
        <begin position="1"/>
        <end position="33"/>
    </location>
</feature>
<evidence type="ECO:0000256" key="2">
    <source>
        <dbReference type="ARBA" id="ARBA00009810"/>
    </source>
</evidence>
<dbReference type="InterPro" id="IPR000531">
    <property type="entry name" value="Beta-barrel_TonB"/>
</dbReference>
<evidence type="ECO:0000259" key="14">
    <source>
        <dbReference type="Pfam" id="PF00593"/>
    </source>
</evidence>
<gene>
    <name evidence="16" type="ORF">DI603_06040</name>
</gene>